<comment type="caution">
    <text evidence="3">The sequence shown here is derived from an EMBL/GenBank/DDBJ whole genome shotgun (WGS) entry which is preliminary data.</text>
</comment>
<protein>
    <recommendedName>
        <fullName evidence="5">Carbohydrate-binding domain-containing protein</fullName>
    </recommendedName>
</protein>
<sequence>MTNRFPLVETFARRMSGAHAAYVLSLRFALAVATVACAGMLAGCTTSGSPQEVSGAASTSTDDVASQATPVASVEYVDQSPYDLEYSDRDLDASYDEASATKIAFSEESAAVDGTGATADGSVVTISDEGTYIVSGSASDAQVVVAADADAAKVRIVLAGARIENETAPAISVESAEQCVITLAEGTSNVLASGASVEDEADAALYGTADLALNGTGALDVSAPYGKGIHSTDGLVVTGGTYAVTAADDGLSGKDCVKIADGDLTIEAGADGIKSSNDEDEGRGFVSIDGGTLSIDAADDGIQAARYVRLGGGSVSVTAEDDGIHSDGDVALAGSTLTISAGDDGVHGEYVLEVAAGRNDVDRSEEGLEAQTIYVHGGETAVTSSDDGLNASTPEAEKDGSSRTAAYDPASPSDAEEIHPGGEGMPSAGGFPGGMEDSDASCLIDISGGFLYVNAAGDGLDSNGNLSIGGGTTVVSGPEDGGNGALDYSLEGTYEGGTVLAVGSSGMAQGFSGASGVWAAADVDGDAGDAVSLVDAEGNILASLVSDKAFQSVIVASDRLHEGSEARIVVGGEASGASSLSNLAAAVTSGGVLSGGTATNVTASTSTTVSFGMGGGGPAGDRPEGGSGPTP</sequence>
<name>D0WEG8_SLAES</name>
<dbReference type="eggNOG" id="ENOG502Z8AD">
    <property type="taxonomic scope" value="Bacteria"/>
</dbReference>
<keyword evidence="4" id="KW-1185">Reference proteome</keyword>
<dbReference type="STRING" id="649764.HMPREF0762_00198"/>
<gene>
    <name evidence="3" type="ORF">HMPREF0762_00198</name>
</gene>
<evidence type="ECO:0008006" key="5">
    <source>
        <dbReference type="Google" id="ProtNLM"/>
    </source>
</evidence>
<feature type="transmembrane region" description="Helical" evidence="2">
    <location>
        <begin position="21"/>
        <end position="42"/>
    </location>
</feature>
<organism evidence="3 4">
    <name type="scientific">Slackia exigua (strain ATCC 700122 / DSM 15923 / CIP 105133 / JCM 11022 / KCTC 5966 / S-7)</name>
    <dbReference type="NCBI Taxonomy" id="649764"/>
    <lineage>
        <taxon>Bacteria</taxon>
        <taxon>Bacillati</taxon>
        <taxon>Actinomycetota</taxon>
        <taxon>Coriobacteriia</taxon>
        <taxon>Eggerthellales</taxon>
        <taxon>Eggerthellaceae</taxon>
        <taxon>Slackia</taxon>
    </lineage>
</organism>
<dbReference type="Pfam" id="PF14262">
    <property type="entry name" value="Cthe_2159"/>
    <property type="match status" value="1"/>
</dbReference>
<dbReference type="InterPro" id="IPR025584">
    <property type="entry name" value="Cthe_2159"/>
</dbReference>
<keyword evidence="2" id="KW-0812">Transmembrane</keyword>
<reference evidence="3" key="1">
    <citation type="submission" date="2009-10" db="EMBL/GenBank/DDBJ databases">
        <authorList>
            <person name="Weinstock G."/>
            <person name="Sodergren E."/>
            <person name="Clifton S."/>
            <person name="Fulton L."/>
            <person name="Fulton B."/>
            <person name="Courtney L."/>
            <person name="Fronick C."/>
            <person name="Harrison M."/>
            <person name="Strong C."/>
            <person name="Farmer C."/>
            <person name="Delahaunty K."/>
            <person name="Markovic C."/>
            <person name="Hall O."/>
            <person name="Minx P."/>
            <person name="Tomlinson C."/>
            <person name="Mitreva M."/>
            <person name="Nelson J."/>
            <person name="Hou S."/>
            <person name="Wollam A."/>
            <person name="Pepin K.H."/>
            <person name="Johnson M."/>
            <person name="Bhonagiri V."/>
            <person name="Nash W.E."/>
            <person name="Warren W."/>
            <person name="Chinwalla A."/>
            <person name="Mardis E.R."/>
            <person name="Wilson R.K."/>
        </authorList>
    </citation>
    <scope>NUCLEOTIDE SEQUENCE [LARGE SCALE GENOMIC DNA]</scope>
    <source>
        <strain evidence="3">ATCC 700122</strain>
    </source>
</reference>
<keyword evidence="2" id="KW-1133">Transmembrane helix</keyword>
<feature type="region of interest" description="Disordered" evidence="1">
    <location>
        <begin position="609"/>
        <end position="631"/>
    </location>
</feature>
<feature type="compositionally biased region" description="Polar residues" evidence="1">
    <location>
        <begin position="381"/>
        <end position="393"/>
    </location>
</feature>
<evidence type="ECO:0000313" key="3">
    <source>
        <dbReference type="EMBL" id="EEZ62106.1"/>
    </source>
</evidence>
<accession>D0WEG8</accession>
<feature type="compositionally biased region" description="Gly residues" evidence="1">
    <location>
        <begin position="612"/>
        <end position="631"/>
    </location>
</feature>
<evidence type="ECO:0000313" key="4">
    <source>
        <dbReference type="Proteomes" id="UP000006001"/>
    </source>
</evidence>
<dbReference type="RefSeq" id="WP_006361442.1">
    <property type="nucleotide sequence ID" value="NZ_GG700630.1"/>
</dbReference>
<dbReference type="HOGENOM" id="CLU_021406_1_1_11"/>
<proteinExistence type="predicted"/>
<dbReference type="Proteomes" id="UP000006001">
    <property type="component" value="Unassembled WGS sequence"/>
</dbReference>
<dbReference type="AlphaFoldDB" id="D0WEG8"/>
<dbReference type="OrthoDB" id="9812829at2"/>
<evidence type="ECO:0000256" key="2">
    <source>
        <dbReference type="SAM" id="Phobius"/>
    </source>
</evidence>
<evidence type="ECO:0000256" key="1">
    <source>
        <dbReference type="SAM" id="MobiDB-lite"/>
    </source>
</evidence>
<dbReference type="GeneID" id="85006866"/>
<dbReference type="EMBL" id="ACUX02000004">
    <property type="protein sequence ID" value="EEZ62106.1"/>
    <property type="molecule type" value="Genomic_DNA"/>
</dbReference>
<feature type="region of interest" description="Disordered" evidence="1">
    <location>
        <begin position="378"/>
        <end position="436"/>
    </location>
</feature>
<keyword evidence="2" id="KW-0472">Membrane</keyword>